<dbReference type="SUPFAM" id="SSF46689">
    <property type="entry name" value="Homeodomain-like"/>
    <property type="match status" value="1"/>
</dbReference>
<gene>
    <name evidence="5" type="primary">yneE</name>
    <name evidence="5" type="ORF">HMPREF9391_1670</name>
</gene>
<dbReference type="Proteomes" id="UP000004826">
    <property type="component" value="Unassembled WGS sequence"/>
</dbReference>
<dbReference type="GO" id="GO:0005829">
    <property type="term" value="C:cytosol"/>
    <property type="evidence" value="ECO:0007669"/>
    <property type="project" value="TreeGrafter"/>
</dbReference>
<evidence type="ECO:0000256" key="3">
    <source>
        <dbReference type="ARBA" id="ARBA00023163"/>
    </source>
</evidence>
<dbReference type="GO" id="GO:0003700">
    <property type="term" value="F:DNA-binding transcription factor activity"/>
    <property type="evidence" value="ECO:0007669"/>
    <property type="project" value="InterPro"/>
</dbReference>
<proteinExistence type="predicted"/>
<reference evidence="5 6" key="1">
    <citation type="submission" date="2011-02" db="EMBL/GenBank/DDBJ databases">
        <authorList>
            <person name="Muzny D."/>
            <person name="Qin X."/>
            <person name="Deng J."/>
            <person name="Jiang H."/>
            <person name="Liu Y."/>
            <person name="Qu J."/>
            <person name="Song X.-Z."/>
            <person name="Zhang L."/>
            <person name="Thornton R."/>
            <person name="Coyle M."/>
            <person name="Francisco L."/>
            <person name="Jackson L."/>
            <person name="Javaid M."/>
            <person name="Korchina V."/>
            <person name="Kovar C."/>
            <person name="Mata R."/>
            <person name="Mathew T."/>
            <person name="Ngo R."/>
            <person name="Nguyen L."/>
            <person name="Nguyen N."/>
            <person name="Okwuonu G."/>
            <person name="Ongeri F."/>
            <person name="Pham C."/>
            <person name="Simmons D."/>
            <person name="Wilczek-Boney K."/>
            <person name="Hale W."/>
            <person name="Jakkamsetti A."/>
            <person name="Pham P."/>
            <person name="Ruth R."/>
            <person name="San Lucas F."/>
            <person name="Warren J."/>
            <person name="Zhang J."/>
            <person name="Zhao Z."/>
            <person name="Zhou C."/>
            <person name="Zhu D."/>
            <person name="Lee S."/>
            <person name="Bess C."/>
            <person name="Blankenburg K."/>
            <person name="Forbes L."/>
            <person name="Fu Q."/>
            <person name="Gubbala S."/>
            <person name="Hirani K."/>
            <person name="Jayaseelan J.C."/>
            <person name="Lara F."/>
            <person name="Munidasa M."/>
            <person name="Palculict T."/>
            <person name="Patil S."/>
            <person name="Pu L.-L."/>
            <person name="Saada N."/>
            <person name="Tang L."/>
            <person name="Weissenberger G."/>
            <person name="Zhu Y."/>
            <person name="Hemphill L."/>
            <person name="Shang Y."/>
            <person name="Youmans B."/>
            <person name="Ayvaz T."/>
            <person name="Ross M."/>
            <person name="Santibanez J."/>
            <person name="Aqrawi P."/>
            <person name="Gross S."/>
            <person name="Joshi V."/>
            <person name="Fowler G."/>
            <person name="Nazareth L."/>
            <person name="Reid J."/>
            <person name="Worley K."/>
            <person name="Petrosino J."/>
            <person name="Highlander S."/>
            <person name="Gibbs R."/>
        </authorList>
    </citation>
    <scope>NUCLEOTIDE SEQUENCE [LARGE SCALE GENOMIC DNA]</scope>
    <source>
        <strain evidence="5 6">SK408</strain>
    </source>
</reference>
<dbReference type="PANTHER" id="PTHR47894">
    <property type="entry name" value="HTH-TYPE TRANSCRIPTIONAL REGULATOR GADX"/>
    <property type="match status" value="1"/>
</dbReference>
<evidence type="ECO:0000256" key="2">
    <source>
        <dbReference type="ARBA" id="ARBA00023125"/>
    </source>
</evidence>
<name>F2CG93_STRSA</name>
<accession>F2CG93</accession>
<dbReference type="PATRIC" id="fig|888818.3.peg.1628"/>
<dbReference type="InterPro" id="IPR018060">
    <property type="entry name" value="HTH_AraC"/>
</dbReference>
<dbReference type="Gene3D" id="1.10.10.60">
    <property type="entry name" value="Homeodomain-like"/>
    <property type="match status" value="1"/>
</dbReference>
<dbReference type="SMART" id="SM00342">
    <property type="entry name" value="HTH_ARAC"/>
    <property type="match status" value="1"/>
</dbReference>
<sequence>MGQVDLIRTGTGEAIVPVHVGTPYTYEEAGASIFGCQVEVMEGNELVFKKADLEKPFLMANNVMLDYLEPQLKERLAEAMTSESFTGIVQQKLYQAIPSGSFTIEDIAASLGISSRTLQRNLTAEGTKFNQELQNVQKLLAFGYFKNPDMTTDDVAYLLGYSEVSSFSRAFKKWTGKTISEYREEIQKHS</sequence>
<evidence type="ECO:0000313" key="5">
    <source>
        <dbReference type="EMBL" id="EGF18362.1"/>
    </source>
</evidence>
<keyword evidence="1" id="KW-0805">Transcription regulation</keyword>
<protein>
    <submittedName>
        <fullName evidence="5">Transcriptional regulator</fullName>
    </submittedName>
</protein>
<dbReference type="HOGENOM" id="CLU_047522_4_0_9"/>
<evidence type="ECO:0000256" key="1">
    <source>
        <dbReference type="ARBA" id="ARBA00023015"/>
    </source>
</evidence>
<keyword evidence="2" id="KW-0238">DNA-binding</keyword>
<comment type="caution">
    <text evidence="5">The sequence shown here is derived from an EMBL/GenBank/DDBJ whole genome shotgun (WGS) entry which is preliminary data.</text>
</comment>
<dbReference type="AlphaFoldDB" id="F2CG93"/>
<feature type="domain" description="HTH araC/xylS-type" evidence="4">
    <location>
        <begin position="83"/>
        <end position="185"/>
    </location>
</feature>
<keyword evidence="3" id="KW-0804">Transcription</keyword>
<dbReference type="PROSITE" id="PS01124">
    <property type="entry name" value="HTH_ARAC_FAMILY_2"/>
    <property type="match status" value="1"/>
</dbReference>
<dbReference type="Pfam" id="PF12833">
    <property type="entry name" value="HTH_18"/>
    <property type="match status" value="1"/>
</dbReference>
<dbReference type="EMBL" id="AFBE01000010">
    <property type="protein sequence ID" value="EGF18362.1"/>
    <property type="molecule type" value="Genomic_DNA"/>
</dbReference>
<organism evidence="5 6">
    <name type="scientific">Streptococcus sanguinis SK408</name>
    <dbReference type="NCBI Taxonomy" id="888818"/>
    <lineage>
        <taxon>Bacteria</taxon>
        <taxon>Bacillati</taxon>
        <taxon>Bacillota</taxon>
        <taxon>Bacilli</taxon>
        <taxon>Lactobacillales</taxon>
        <taxon>Streptococcaceae</taxon>
        <taxon>Streptococcus</taxon>
    </lineage>
</organism>
<dbReference type="InterPro" id="IPR009057">
    <property type="entry name" value="Homeodomain-like_sf"/>
</dbReference>
<dbReference type="PANTHER" id="PTHR47894:SF1">
    <property type="entry name" value="HTH-TYPE TRANSCRIPTIONAL REGULATOR VQSM"/>
    <property type="match status" value="1"/>
</dbReference>
<evidence type="ECO:0000313" key="6">
    <source>
        <dbReference type="Proteomes" id="UP000004826"/>
    </source>
</evidence>
<evidence type="ECO:0000259" key="4">
    <source>
        <dbReference type="PROSITE" id="PS01124"/>
    </source>
</evidence>
<dbReference type="GO" id="GO:0000976">
    <property type="term" value="F:transcription cis-regulatory region binding"/>
    <property type="evidence" value="ECO:0007669"/>
    <property type="project" value="TreeGrafter"/>
</dbReference>